<keyword evidence="1" id="KW-1133">Transmembrane helix</keyword>
<evidence type="ECO:0000313" key="3">
    <source>
        <dbReference type="Proteomes" id="UP000320496"/>
    </source>
</evidence>
<reference evidence="2 3" key="1">
    <citation type="submission" date="2019-02" db="EMBL/GenBank/DDBJ databases">
        <title>Deep-cultivation of Planctomycetes and their phenomic and genomic characterization uncovers novel biology.</title>
        <authorList>
            <person name="Wiegand S."/>
            <person name="Jogler M."/>
            <person name="Boedeker C."/>
            <person name="Pinto D."/>
            <person name="Vollmers J."/>
            <person name="Rivas-Marin E."/>
            <person name="Kohn T."/>
            <person name="Peeters S.H."/>
            <person name="Heuer A."/>
            <person name="Rast P."/>
            <person name="Oberbeckmann S."/>
            <person name="Bunk B."/>
            <person name="Jeske O."/>
            <person name="Meyerdierks A."/>
            <person name="Storesund J.E."/>
            <person name="Kallscheuer N."/>
            <person name="Luecker S."/>
            <person name="Lage O.M."/>
            <person name="Pohl T."/>
            <person name="Merkel B.J."/>
            <person name="Hornburger P."/>
            <person name="Mueller R.-W."/>
            <person name="Bruemmer F."/>
            <person name="Labrenz M."/>
            <person name="Spormann A.M."/>
            <person name="Op den Camp H."/>
            <person name="Overmann J."/>
            <person name="Amann R."/>
            <person name="Jetten M.S.M."/>
            <person name="Mascher T."/>
            <person name="Medema M.H."/>
            <person name="Devos D.P."/>
            <person name="Kaster A.-K."/>
            <person name="Ovreas L."/>
            <person name="Rohde M."/>
            <person name="Galperin M.Y."/>
            <person name="Jogler C."/>
        </authorList>
    </citation>
    <scope>NUCLEOTIDE SEQUENCE [LARGE SCALE GENOMIC DNA]</scope>
    <source>
        <strain evidence="2 3">Mal4</strain>
    </source>
</reference>
<sequence>MIDRLTFAVQTQLRWYQNYLVNSWQNLTPMGYGCILIGIAVFGWILMKGASRR</sequence>
<accession>A0A517ZCS7</accession>
<keyword evidence="3" id="KW-1185">Reference proteome</keyword>
<organism evidence="2 3">
    <name type="scientific">Maioricimonas rarisocia</name>
    <dbReference type="NCBI Taxonomy" id="2528026"/>
    <lineage>
        <taxon>Bacteria</taxon>
        <taxon>Pseudomonadati</taxon>
        <taxon>Planctomycetota</taxon>
        <taxon>Planctomycetia</taxon>
        <taxon>Planctomycetales</taxon>
        <taxon>Planctomycetaceae</taxon>
        <taxon>Maioricimonas</taxon>
    </lineage>
</organism>
<gene>
    <name evidence="2" type="ORF">Mal4_46440</name>
</gene>
<feature type="transmembrane region" description="Helical" evidence="1">
    <location>
        <begin position="30"/>
        <end position="47"/>
    </location>
</feature>
<dbReference type="Proteomes" id="UP000320496">
    <property type="component" value="Chromosome"/>
</dbReference>
<protein>
    <submittedName>
        <fullName evidence="2">Uncharacterized protein</fullName>
    </submittedName>
</protein>
<dbReference type="RefSeq" id="WP_197443714.1">
    <property type="nucleotide sequence ID" value="NZ_CP036275.1"/>
</dbReference>
<evidence type="ECO:0000256" key="1">
    <source>
        <dbReference type="SAM" id="Phobius"/>
    </source>
</evidence>
<name>A0A517ZCS7_9PLAN</name>
<keyword evidence="1" id="KW-0472">Membrane</keyword>
<proteinExistence type="predicted"/>
<keyword evidence="1" id="KW-0812">Transmembrane</keyword>
<dbReference type="EMBL" id="CP036275">
    <property type="protein sequence ID" value="QDU40288.1"/>
    <property type="molecule type" value="Genomic_DNA"/>
</dbReference>
<evidence type="ECO:0000313" key="2">
    <source>
        <dbReference type="EMBL" id="QDU40288.1"/>
    </source>
</evidence>
<dbReference type="KEGG" id="mri:Mal4_46440"/>
<dbReference type="PROSITE" id="PS51257">
    <property type="entry name" value="PROKAR_LIPOPROTEIN"/>
    <property type="match status" value="1"/>
</dbReference>
<dbReference type="AlphaFoldDB" id="A0A517ZCS7"/>